<dbReference type="SUPFAM" id="SSF53850">
    <property type="entry name" value="Periplasmic binding protein-like II"/>
    <property type="match status" value="1"/>
</dbReference>
<dbReference type="Gene3D" id="1.10.10.10">
    <property type="entry name" value="Winged helix-like DNA-binding domain superfamily/Winged helix DNA-binding domain"/>
    <property type="match status" value="1"/>
</dbReference>
<dbReference type="GO" id="GO:0003700">
    <property type="term" value="F:DNA-binding transcription factor activity"/>
    <property type="evidence" value="ECO:0007669"/>
    <property type="project" value="InterPro"/>
</dbReference>
<accession>A0A1L7AES3</accession>
<evidence type="ECO:0000256" key="3">
    <source>
        <dbReference type="ARBA" id="ARBA00023125"/>
    </source>
</evidence>
<gene>
    <name evidence="6" type="ORF">RGI145_09095</name>
</gene>
<dbReference type="Gene3D" id="3.40.190.290">
    <property type="match status" value="1"/>
</dbReference>
<evidence type="ECO:0000313" key="7">
    <source>
        <dbReference type="Proteomes" id="UP000185494"/>
    </source>
</evidence>
<keyword evidence="3" id="KW-0238">DNA-binding</keyword>
<sequence>MLDRVTGMEVFARVAGMGSFSAAARALGLSQTMVTKHVAALEERLGVRLLHRTTRRLSLTEAGRSFLDSCLRLLPEIEEAERAVSADRLEPRGLLRLNAPVSFGTRHVAPLLAAFGRLHPRVTVELGLNDRLVDLVEEGWDLAIRIRRLGDSSLVARRLAPVRMIVCGAPSYLEARGIPARVEELRRHACLGYTLSEAVGAERWVFGTRGEVSVPVGGSLRANNGDALREAAIAGQGLIYQPVFLLDEALRDGRLVGIALDHPPMGWLGIHAVQPPLPAGAGRQAPAKTRAMVDFLARAWVPEPPWERNLPPIVD</sequence>
<dbReference type="PRINTS" id="PR00039">
    <property type="entry name" value="HTHLYSR"/>
</dbReference>
<dbReference type="Pfam" id="PF03466">
    <property type="entry name" value="LysR_substrate"/>
    <property type="match status" value="1"/>
</dbReference>
<dbReference type="CDD" id="cd08422">
    <property type="entry name" value="PBP2_CrgA_like"/>
    <property type="match status" value="1"/>
</dbReference>
<dbReference type="EMBL" id="CP015583">
    <property type="protein sequence ID" value="APT57230.1"/>
    <property type="molecule type" value="Genomic_DNA"/>
</dbReference>
<proteinExistence type="inferred from homology"/>
<dbReference type="InterPro" id="IPR000847">
    <property type="entry name" value="LysR_HTH_N"/>
</dbReference>
<dbReference type="STRING" id="257708.RGI145_09095"/>
<comment type="similarity">
    <text evidence="1">Belongs to the LysR transcriptional regulatory family.</text>
</comment>
<dbReference type="PANTHER" id="PTHR30537:SF5">
    <property type="entry name" value="HTH-TYPE TRANSCRIPTIONAL ACTIVATOR TTDR-RELATED"/>
    <property type="match status" value="1"/>
</dbReference>
<dbReference type="Proteomes" id="UP000185494">
    <property type="component" value="Chromosome 1"/>
</dbReference>
<dbReference type="InterPro" id="IPR036388">
    <property type="entry name" value="WH-like_DNA-bd_sf"/>
</dbReference>
<dbReference type="PANTHER" id="PTHR30537">
    <property type="entry name" value="HTH-TYPE TRANSCRIPTIONAL REGULATOR"/>
    <property type="match status" value="1"/>
</dbReference>
<dbReference type="PROSITE" id="PS50931">
    <property type="entry name" value="HTH_LYSR"/>
    <property type="match status" value="1"/>
</dbReference>
<reference evidence="6 7" key="1">
    <citation type="submission" date="2016-05" db="EMBL/GenBank/DDBJ databases">
        <title>Complete Genome and Methylome Analysis of Psychrotrophic Bacterial Isolates from Antarctic Lake Untersee.</title>
        <authorList>
            <person name="Fomenkov A."/>
            <person name="Akimov V.N."/>
            <person name="Vasilyeva L.V."/>
            <person name="Andersen D."/>
            <person name="Vincze T."/>
            <person name="Roberts R.J."/>
        </authorList>
    </citation>
    <scope>NUCLEOTIDE SEQUENCE [LARGE SCALE GENOMIC DNA]</scope>
    <source>
        <strain evidence="6 7">U14-5</strain>
    </source>
</reference>
<protein>
    <submittedName>
        <fullName evidence="6">LysR family transcriptional regulator</fullName>
    </submittedName>
</protein>
<name>A0A1L7AES3_9PROT</name>
<dbReference type="SUPFAM" id="SSF46785">
    <property type="entry name" value="Winged helix' DNA-binding domain"/>
    <property type="match status" value="1"/>
</dbReference>
<evidence type="ECO:0000256" key="4">
    <source>
        <dbReference type="ARBA" id="ARBA00023163"/>
    </source>
</evidence>
<organism evidence="6 7">
    <name type="scientific">Roseomonas gilardii</name>
    <dbReference type="NCBI Taxonomy" id="257708"/>
    <lineage>
        <taxon>Bacteria</taxon>
        <taxon>Pseudomonadati</taxon>
        <taxon>Pseudomonadota</taxon>
        <taxon>Alphaproteobacteria</taxon>
        <taxon>Acetobacterales</taxon>
        <taxon>Roseomonadaceae</taxon>
        <taxon>Roseomonas</taxon>
    </lineage>
</organism>
<evidence type="ECO:0000256" key="1">
    <source>
        <dbReference type="ARBA" id="ARBA00009437"/>
    </source>
</evidence>
<keyword evidence="4" id="KW-0804">Transcription</keyword>
<dbReference type="InterPro" id="IPR036390">
    <property type="entry name" value="WH_DNA-bd_sf"/>
</dbReference>
<dbReference type="RefSeq" id="WP_075798121.1">
    <property type="nucleotide sequence ID" value="NZ_CP015583.1"/>
</dbReference>
<dbReference type="KEGG" id="rgi:RGI145_09095"/>
<dbReference type="InterPro" id="IPR005119">
    <property type="entry name" value="LysR_subst-bd"/>
</dbReference>
<dbReference type="InterPro" id="IPR058163">
    <property type="entry name" value="LysR-type_TF_proteobact-type"/>
</dbReference>
<dbReference type="GO" id="GO:0006351">
    <property type="term" value="P:DNA-templated transcription"/>
    <property type="evidence" value="ECO:0007669"/>
    <property type="project" value="TreeGrafter"/>
</dbReference>
<evidence type="ECO:0000259" key="5">
    <source>
        <dbReference type="PROSITE" id="PS50931"/>
    </source>
</evidence>
<dbReference type="GO" id="GO:0043565">
    <property type="term" value="F:sequence-specific DNA binding"/>
    <property type="evidence" value="ECO:0007669"/>
    <property type="project" value="TreeGrafter"/>
</dbReference>
<keyword evidence="2" id="KW-0805">Transcription regulation</keyword>
<dbReference type="AlphaFoldDB" id="A0A1L7AES3"/>
<dbReference type="FunFam" id="1.10.10.10:FF:000001">
    <property type="entry name" value="LysR family transcriptional regulator"/>
    <property type="match status" value="1"/>
</dbReference>
<evidence type="ECO:0000256" key="2">
    <source>
        <dbReference type="ARBA" id="ARBA00023015"/>
    </source>
</evidence>
<feature type="domain" description="HTH lysR-type" evidence="5">
    <location>
        <begin position="3"/>
        <end position="60"/>
    </location>
</feature>
<dbReference type="Pfam" id="PF00126">
    <property type="entry name" value="HTH_1"/>
    <property type="match status" value="1"/>
</dbReference>
<evidence type="ECO:0000313" key="6">
    <source>
        <dbReference type="EMBL" id="APT57230.1"/>
    </source>
</evidence>